<name>A0A6J7DJX8_9ZZZZ</name>
<dbReference type="Gene3D" id="3.40.50.2020">
    <property type="match status" value="1"/>
</dbReference>
<sequence length="218" mass="23739">MRALGSLSELIFPVRCLGCSVLGIEICSSCRTLWSRHIYRTESSFDGRKFPIYSSVKYSAVASKVIMKSKEDALSIADNLIISSLDHALTYFQKEIGSGFLVPIPSRMSASRKRGRKYINRMVEGLGITPLDVLSHSRAVRDQSTLHAADRIKNLDGALFVNPQTQKIFSKSDPAISVIIIDDLVTTGATLSEAARALHAGGFHVLGSVTACLAKPVR</sequence>
<dbReference type="AlphaFoldDB" id="A0A6J7DJX8"/>
<reference evidence="2" key="1">
    <citation type="submission" date="2020-05" db="EMBL/GenBank/DDBJ databases">
        <authorList>
            <person name="Chiriac C."/>
            <person name="Salcher M."/>
            <person name="Ghai R."/>
            <person name="Kavagutti S V."/>
        </authorList>
    </citation>
    <scope>NUCLEOTIDE SEQUENCE</scope>
</reference>
<gene>
    <name evidence="2" type="ORF">UFOPK3461_00221</name>
</gene>
<dbReference type="SUPFAM" id="SSF53271">
    <property type="entry name" value="PRTase-like"/>
    <property type="match status" value="1"/>
</dbReference>
<comment type="similarity">
    <text evidence="1">Belongs to the ComF/GntX family.</text>
</comment>
<proteinExistence type="inferred from homology"/>
<dbReference type="InterPro" id="IPR051910">
    <property type="entry name" value="ComF/GntX_DNA_util-trans"/>
</dbReference>
<dbReference type="InterPro" id="IPR029057">
    <property type="entry name" value="PRTase-like"/>
</dbReference>
<dbReference type="PANTHER" id="PTHR47505:SF1">
    <property type="entry name" value="DNA UTILIZATION PROTEIN YHGH"/>
    <property type="match status" value="1"/>
</dbReference>
<dbReference type="PANTHER" id="PTHR47505">
    <property type="entry name" value="DNA UTILIZATION PROTEIN YHGH"/>
    <property type="match status" value="1"/>
</dbReference>
<accession>A0A6J7DJX8</accession>
<dbReference type="EMBL" id="CAFBLW010000008">
    <property type="protein sequence ID" value="CAB4869195.1"/>
    <property type="molecule type" value="Genomic_DNA"/>
</dbReference>
<dbReference type="InterPro" id="IPR000836">
    <property type="entry name" value="PRTase_dom"/>
</dbReference>
<evidence type="ECO:0000256" key="1">
    <source>
        <dbReference type="ARBA" id="ARBA00008007"/>
    </source>
</evidence>
<organism evidence="2">
    <name type="scientific">freshwater metagenome</name>
    <dbReference type="NCBI Taxonomy" id="449393"/>
    <lineage>
        <taxon>unclassified sequences</taxon>
        <taxon>metagenomes</taxon>
        <taxon>ecological metagenomes</taxon>
    </lineage>
</organism>
<dbReference type="CDD" id="cd06223">
    <property type="entry name" value="PRTases_typeI"/>
    <property type="match status" value="1"/>
</dbReference>
<protein>
    <submittedName>
        <fullName evidence="2">Unannotated protein</fullName>
    </submittedName>
</protein>
<evidence type="ECO:0000313" key="2">
    <source>
        <dbReference type="EMBL" id="CAB4869195.1"/>
    </source>
</evidence>